<dbReference type="InterPro" id="IPR002347">
    <property type="entry name" value="SDR_fam"/>
</dbReference>
<dbReference type="Proteomes" id="UP000249769">
    <property type="component" value="Unassembled WGS sequence"/>
</dbReference>
<feature type="non-terminal residue" evidence="1">
    <location>
        <position position="1"/>
    </location>
</feature>
<sequence>TRRFVQPEEVAEMAVYLAGDMARSITGTTVSIDGGWTAK</sequence>
<reference evidence="1 2" key="1">
    <citation type="submission" date="2017-08" db="EMBL/GenBank/DDBJ databases">
        <title>Infants hospitalized years apart are colonized by the same room-sourced microbial strains.</title>
        <authorList>
            <person name="Brooks B."/>
            <person name="Olm M.R."/>
            <person name="Firek B.A."/>
            <person name="Baker R."/>
            <person name="Thomas B.C."/>
            <person name="Morowitz M.J."/>
            <person name="Banfield J.F."/>
        </authorList>
    </citation>
    <scope>NUCLEOTIDE SEQUENCE [LARGE SCALE GENOMIC DNA]</scope>
    <source>
        <strain evidence="1">S2_009_000_R2_73</strain>
    </source>
</reference>
<dbReference type="EMBL" id="QFOL01000131">
    <property type="protein sequence ID" value="PZP50028.1"/>
    <property type="molecule type" value="Genomic_DNA"/>
</dbReference>
<name>A0A2W5F3R8_9HYPH</name>
<dbReference type="InterPro" id="IPR036291">
    <property type="entry name" value="NAD(P)-bd_dom_sf"/>
</dbReference>
<dbReference type="Gene3D" id="3.40.50.720">
    <property type="entry name" value="NAD(P)-binding Rossmann-like Domain"/>
    <property type="match status" value="1"/>
</dbReference>
<accession>A0A2W5F3R8</accession>
<dbReference type="SUPFAM" id="SSF51735">
    <property type="entry name" value="NAD(P)-binding Rossmann-fold domains"/>
    <property type="match status" value="1"/>
</dbReference>
<gene>
    <name evidence="1" type="ORF">DI595_12155</name>
</gene>
<comment type="caution">
    <text evidence="1">The sequence shown here is derived from an EMBL/GenBank/DDBJ whole genome shotgun (WGS) entry which is preliminary data.</text>
</comment>
<evidence type="ECO:0000313" key="1">
    <source>
        <dbReference type="EMBL" id="PZP50028.1"/>
    </source>
</evidence>
<dbReference type="AlphaFoldDB" id="A0A2W5F3R8"/>
<organism evidence="1 2">
    <name type="scientific">Agrobacterium fabrum</name>
    <dbReference type="NCBI Taxonomy" id="1176649"/>
    <lineage>
        <taxon>Bacteria</taxon>
        <taxon>Pseudomonadati</taxon>
        <taxon>Pseudomonadota</taxon>
        <taxon>Alphaproteobacteria</taxon>
        <taxon>Hyphomicrobiales</taxon>
        <taxon>Rhizobiaceae</taxon>
        <taxon>Rhizobium/Agrobacterium group</taxon>
        <taxon>Agrobacterium</taxon>
        <taxon>Agrobacterium tumefaciens complex</taxon>
    </lineage>
</organism>
<proteinExistence type="predicted"/>
<evidence type="ECO:0000313" key="2">
    <source>
        <dbReference type="Proteomes" id="UP000249769"/>
    </source>
</evidence>
<protein>
    <submittedName>
        <fullName evidence="1">3-hydroxybutyrate dehydrogenase</fullName>
    </submittedName>
</protein>
<dbReference type="Pfam" id="PF13561">
    <property type="entry name" value="adh_short_C2"/>
    <property type="match status" value="1"/>
</dbReference>